<name>A0A6J7W988_9CAUD</name>
<sequence>MSKRDVPDAEIEVTFDSVTYTVGINFDTIEIDDSYNGDRYGDFYVFNSSHREIDKETIQIQYIESDLDYAIDHRTDISDELYDEIVSELMSKDLDL</sequence>
<protein>
    <submittedName>
        <fullName evidence="1">Uncharacterized protein</fullName>
    </submittedName>
</protein>
<dbReference type="EMBL" id="LR798206">
    <property type="protein sequence ID" value="CAB5178802.1"/>
    <property type="molecule type" value="Genomic_DNA"/>
</dbReference>
<accession>A0A6J7W988</accession>
<proteinExistence type="predicted"/>
<evidence type="ECO:0000313" key="1">
    <source>
        <dbReference type="EMBL" id="CAB5178802.1"/>
    </source>
</evidence>
<gene>
    <name evidence="1" type="ORF">UFOVP157_39</name>
</gene>
<reference evidence="1" key="1">
    <citation type="submission" date="2020-05" db="EMBL/GenBank/DDBJ databases">
        <authorList>
            <person name="Chiriac C."/>
            <person name="Salcher M."/>
            <person name="Ghai R."/>
            <person name="Kavagutti S V."/>
        </authorList>
    </citation>
    <scope>NUCLEOTIDE SEQUENCE</scope>
</reference>
<organism evidence="1">
    <name type="scientific">uncultured Caudovirales phage</name>
    <dbReference type="NCBI Taxonomy" id="2100421"/>
    <lineage>
        <taxon>Viruses</taxon>
        <taxon>Duplodnaviria</taxon>
        <taxon>Heunggongvirae</taxon>
        <taxon>Uroviricota</taxon>
        <taxon>Caudoviricetes</taxon>
        <taxon>Peduoviridae</taxon>
        <taxon>Maltschvirus</taxon>
        <taxon>Maltschvirus maltsch</taxon>
    </lineage>
</organism>